<reference evidence="9" key="1">
    <citation type="submission" date="2018-06" db="EMBL/GenBank/DDBJ databases">
        <authorList>
            <person name="Zhirakovskaya E."/>
        </authorList>
    </citation>
    <scope>NUCLEOTIDE SEQUENCE</scope>
</reference>
<evidence type="ECO:0000313" key="9">
    <source>
        <dbReference type="EMBL" id="VAX27144.1"/>
    </source>
</evidence>
<accession>A0A3B1CTA4</accession>
<evidence type="ECO:0000256" key="7">
    <source>
        <dbReference type="ARBA" id="ARBA00022927"/>
    </source>
</evidence>
<comment type="subcellular location">
    <subcellularLocation>
        <location evidence="1">Periplasm</location>
    </subcellularLocation>
</comment>
<dbReference type="SUPFAM" id="SSF89392">
    <property type="entry name" value="Prokaryotic lipoproteins and lipoprotein localization factors"/>
    <property type="match status" value="1"/>
</dbReference>
<dbReference type="Pfam" id="PF03548">
    <property type="entry name" value="LolA"/>
    <property type="match status" value="1"/>
</dbReference>
<dbReference type="AlphaFoldDB" id="A0A3B1CTA4"/>
<dbReference type="HAMAP" id="MF_00240">
    <property type="entry name" value="LolA"/>
    <property type="match status" value="1"/>
</dbReference>
<keyword evidence="5" id="KW-0813">Transport</keyword>
<gene>
    <name evidence="9" type="ORF">MNBD_NITROSPINAE05-15</name>
</gene>
<comment type="similarity">
    <text evidence="2">Belongs to the LolA family.</text>
</comment>
<keyword evidence="7" id="KW-0653">Protein transport</keyword>
<dbReference type="InterPro" id="IPR018323">
    <property type="entry name" value="OM_lipoprot_carrier_LolA_Pbac"/>
</dbReference>
<evidence type="ECO:0000256" key="4">
    <source>
        <dbReference type="ARBA" id="ARBA00014035"/>
    </source>
</evidence>
<dbReference type="CDD" id="cd16325">
    <property type="entry name" value="LolA"/>
    <property type="match status" value="1"/>
</dbReference>
<dbReference type="InterPro" id="IPR004564">
    <property type="entry name" value="OM_lipoprot_carrier_LolA-like"/>
</dbReference>
<dbReference type="PANTHER" id="PTHR35869">
    <property type="entry name" value="OUTER-MEMBRANE LIPOPROTEIN CARRIER PROTEIN"/>
    <property type="match status" value="1"/>
</dbReference>
<evidence type="ECO:0000256" key="3">
    <source>
        <dbReference type="ARBA" id="ARBA00011245"/>
    </source>
</evidence>
<dbReference type="GO" id="GO:0042953">
    <property type="term" value="P:lipoprotein transport"/>
    <property type="evidence" value="ECO:0007669"/>
    <property type="project" value="InterPro"/>
</dbReference>
<keyword evidence="9" id="KW-0449">Lipoprotein</keyword>
<evidence type="ECO:0000256" key="8">
    <source>
        <dbReference type="ARBA" id="ARBA00023186"/>
    </source>
</evidence>
<dbReference type="PANTHER" id="PTHR35869:SF1">
    <property type="entry name" value="OUTER-MEMBRANE LIPOPROTEIN CARRIER PROTEIN"/>
    <property type="match status" value="1"/>
</dbReference>
<dbReference type="Gene3D" id="2.50.20.10">
    <property type="entry name" value="Lipoprotein localisation LolA/LolB/LppX"/>
    <property type="match status" value="1"/>
</dbReference>
<organism evidence="9">
    <name type="scientific">hydrothermal vent metagenome</name>
    <dbReference type="NCBI Taxonomy" id="652676"/>
    <lineage>
        <taxon>unclassified sequences</taxon>
        <taxon>metagenomes</taxon>
        <taxon>ecological metagenomes</taxon>
    </lineage>
</organism>
<keyword evidence="6" id="KW-0574">Periplasm</keyword>
<protein>
    <recommendedName>
        <fullName evidence="4">Outer-membrane lipoprotein carrier protein</fullName>
    </recommendedName>
</protein>
<dbReference type="GO" id="GO:0042597">
    <property type="term" value="C:periplasmic space"/>
    <property type="evidence" value="ECO:0007669"/>
    <property type="project" value="UniProtKB-SubCell"/>
</dbReference>
<evidence type="ECO:0000256" key="5">
    <source>
        <dbReference type="ARBA" id="ARBA00022448"/>
    </source>
</evidence>
<dbReference type="InterPro" id="IPR029046">
    <property type="entry name" value="LolA/LolB/LppX"/>
</dbReference>
<dbReference type="NCBIfam" id="TIGR00547">
    <property type="entry name" value="lolA"/>
    <property type="match status" value="1"/>
</dbReference>
<proteinExistence type="inferred from homology"/>
<evidence type="ECO:0000256" key="6">
    <source>
        <dbReference type="ARBA" id="ARBA00022764"/>
    </source>
</evidence>
<comment type="subunit">
    <text evidence="3">Monomer.</text>
</comment>
<evidence type="ECO:0000256" key="2">
    <source>
        <dbReference type="ARBA" id="ARBA00007615"/>
    </source>
</evidence>
<evidence type="ECO:0000256" key="1">
    <source>
        <dbReference type="ARBA" id="ARBA00004418"/>
    </source>
</evidence>
<name>A0A3B1CTA4_9ZZZZ</name>
<keyword evidence="8" id="KW-0143">Chaperone</keyword>
<dbReference type="EMBL" id="UOGG01000020">
    <property type="protein sequence ID" value="VAX27144.1"/>
    <property type="molecule type" value="Genomic_DNA"/>
</dbReference>
<sequence length="217" mass="24132">MKKIFVIIIALAIAGNALNATASEEQEALDAIQKQYESVKTITARFVQKSYVKTMNQTLEAHGKVQIKKPGKMKWVYNAPEPQVLVSNEKILWLYVPDEGQVTKVPLESIYSSNTPALFLAGKGKLTDSFDVLSVSTDDGLITVVLNPKEEDNSVDRLALVADSKNYQIVGSTVYDKLGNRTEINFSDIRVNKKIPESTFEFEIPEGVELLDYSAKQ</sequence>